<protein>
    <submittedName>
        <fullName evidence="1">Uncharacterized protein</fullName>
    </submittedName>
</protein>
<dbReference type="EMBL" id="JAIWYP010000016">
    <property type="protein sequence ID" value="KAH3694135.1"/>
    <property type="molecule type" value="Genomic_DNA"/>
</dbReference>
<comment type="caution">
    <text evidence="1">The sequence shown here is derived from an EMBL/GenBank/DDBJ whole genome shotgun (WGS) entry which is preliminary data.</text>
</comment>
<gene>
    <name evidence="1" type="ORF">DPMN_081574</name>
</gene>
<evidence type="ECO:0000313" key="1">
    <source>
        <dbReference type="EMBL" id="KAH3694135.1"/>
    </source>
</evidence>
<dbReference type="AlphaFoldDB" id="A0A9D4BG19"/>
<reference evidence="1" key="2">
    <citation type="submission" date="2020-11" db="EMBL/GenBank/DDBJ databases">
        <authorList>
            <person name="McCartney M.A."/>
            <person name="Auch B."/>
            <person name="Kono T."/>
            <person name="Mallez S."/>
            <person name="Becker A."/>
            <person name="Gohl D.M."/>
            <person name="Silverstein K.A.T."/>
            <person name="Koren S."/>
            <person name="Bechman K.B."/>
            <person name="Herman A."/>
            <person name="Abrahante J.E."/>
            <person name="Garbe J."/>
        </authorList>
    </citation>
    <scope>NUCLEOTIDE SEQUENCE</scope>
    <source>
        <strain evidence="1">Duluth1</strain>
        <tissue evidence="1">Whole animal</tissue>
    </source>
</reference>
<evidence type="ECO:0000313" key="2">
    <source>
        <dbReference type="Proteomes" id="UP000828390"/>
    </source>
</evidence>
<proteinExistence type="predicted"/>
<accession>A0A9D4BG19</accession>
<name>A0A9D4BG19_DREPO</name>
<dbReference type="Proteomes" id="UP000828390">
    <property type="component" value="Unassembled WGS sequence"/>
</dbReference>
<sequence>MTKTAQLAISVHSKQQIILGDVKQCTAEIFSNLEPTKSIKDEDDGSRKSCLPVKLYAPTTELNEDMMQQLGVTPTEPYEQENELATKRNPDTHFEQIAQKKYFRNSSCPLTLDHREIRFEDELSGLMQFRNDF</sequence>
<keyword evidence="2" id="KW-1185">Reference proteome</keyword>
<reference evidence="1" key="1">
    <citation type="journal article" date="2019" name="bioRxiv">
        <title>The Genome of the Zebra Mussel, Dreissena polymorpha: A Resource for Invasive Species Research.</title>
        <authorList>
            <person name="McCartney M.A."/>
            <person name="Auch B."/>
            <person name="Kono T."/>
            <person name="Mallez S."/>
            <person name="Zhang Y."/>
            <person name="Obille A."/>
            <person name="Becker A."/>
            <person name="Abrahante J.E."/>
            <person name="Garbe J."/>
            <person name="Badalamenti J.P."/>
            <person name="Herman A."/>
            <person name="Mangelson H."/>
            <person name="Liachko I."/>
            <person name="Sullivan S."/>
            <person name="Sone E.D."/>
            <person name="Koren S."/>
            <person name="Silverstein K.A.T."/>
            <person name="Beckman K.B."/>
            <person name="Gohl D.M."/>
        </authorList>
    </citation>
    <scope>NUCLEOTIDE SEQUENCE</scope>
    <source>
        <strain evidence="1">Duluth1</strain>
        <tissue evidence="1">Whole animal</tissue>
    </source>
</reference>
<organism evidence="1 2">
    <name type="scientific">Dreissena polymorpha</name>
    <name type="common">Zebra mussel</name>
    <name type="synonym">Mytilus polymorpha</name>
    <dbReference type="NCBI Taxonomy" id="45954"/>
    <lineage>
        <taxon>Eukaryota</taxon>
        <taxon>Metazoa</taxon>
        <taxon>Spiralia</taxon>
        <taxon>Lophotrochozoa</taxon>
        <taxon>Mollusca</taxon>
        <taxon>Bivalvia</taxon>
        <taxon>Autobranchia</taxon>
        <taxon>Heteroconchia</taxon>
        <taxon>Euheterodonta</taxon>
        <taxon>Imparidentia</taxon>
        <taxon>Neoheterodontei</taxon>
        <taxon>Myida</taxon>
        <taxon>Dreissenoidea</taxon>
        <taxon>Dreissenidae</taxon>
        <taxon>Dreissena</taxon>
    </lineage>
</organism>